<keyword evidence="6" id="KW-0012">Acyltransferase</keyword>
<dbReference type="Gene3D" id="2.60.40.2240">
    <property type="entry name" value="Acyl-CoA thioester hydrolase/BAAT N-terminal domain"/>
    <property type="match status" value="1"/>
</dbReference>
<comment type="caution">
    <text evidence="6">The sequence shown here is derived from an EMBL/GenBank/DDBJ whole genome shotgun (WGS) entry which is preliminary data.</text>
</comment>
<feature type="active site" description="Charge relay system" evidence="2">
    <location>
        <position position="384"/>
    </location>
</feature>
<dbReference type="Gene3D" id="3.40.50.1820">
    <property type="entry name" value="alpha/beta hydrolase"/>
    <property type="match status" value="1"/>
</dbReference>
<evidence type="ECO:0000259" key="4">
    <source>
        <dbReference type="Pfam" id="PF04775"/>
    </source>
</evidence>
<comment type="similarity">
    <text evidence="1">Belongs to the C/M/P thioester hydrolase family.</text>
</comment>
<protein>
    <submittedName>
        <fullName evidence="6">Bile acid-CoA:amino acid N-acyltransferase</fullName>
    </submittedName>
</protein>
<evidence type="ECO:0000256" key="1">
    <source>
        <dbReference type="ARBA" id="ARBA00006538"/>
    </source>
</evidence>
<dbReference type="OrthoDB" id="4819815at2"/>
<dbReference type="PANTHER" id="PTHR10824">
    <property type="entry name" value="ACYL-COENZYME A THIOESTERASE-RELATED"/>
    <property type="match status" value="1"/>
</dbReference>
<proteinExistence type="inferred from homology"/>
<evidence type="ECO:0000256" key="3">
    <source>
        <dbReference type="SAM" id="MobiDB-lite"/>
    </source>
</evidence>
<feature type="domain" description="Acyl-CoA thioester hydrolase/bile acid-CoA amino acid N-acetyltransferase" evidence="4">
    <location>
        <begin position="21"/>
        <end position="146"/>
    </location>
</feature>
<dbReference type="PANTHER" id="PTHR10824:SF4">
    <property type="entry name" value="ACYL-COENZYME A THIOESTERASE 1-LIKE"/>
    <property type="match status" value="1"/>
</dbReference>
<dbReference type="AlphaFoldDB" id="A0A171DQT0"/>
<feature type="domain" description="BAAT/Acyl-CoA thioester hydrolase C-terminal" evidence="5">
    <location>
        <begin position="209"/>
        <end position="435"/>
    </location>
</feature>
<accession>A0A171DQT0</accession>
<dbReference type="PIRSF" id="PIRSF016521">
    <property type="entry name" value="Acyl-CoA_hydro"/>
    <property type="match status" value="1"/>
</dbReference>
<dbReference type="STRING" id="161355.PS9374_07106"/>
<keyword evidence="7" id="KW-1185">Reference proteome</keyword>
<dbReference type="InterPro" id="IPR016662">
    <property type="entry name" value="Acyl-CoA_thioEstase_long-chain"/>
</dbReference>
<reference evidence="6 7" key="1">
    <citation type="journal article" date="2016" name="Genome Announc.">
        <title>Draft Genome Sequence of Planomonospora sphaerica JCM9374, a Rare Actinomycete.</title>
        <authorList>
            <person name="Dohra H."/>
            <person name="Suzuki T."/>
            <person name="Inoue Y."/>
            <person name="Kodani S."/>
        </authorList>
    </citation>
    <scope>NUCLEOTIDE SEQUENCE [LARGE SCALE GENOMIC DNA]</scope>
    <source>
        <strain evidence="6 7">JCM 9374</strain>
    </source>
</reference>
<dbReference type="EMBL" id="BDCX01000030">
    <property type="protein sequence ID" value="GAT71415.1"/>
    <property type="molecule type" value="Genomic_DNA"/>
</dbReference>
<dbReference type="GO" id="GO:0016746">
    <property type="term" value="F:acyltransferase activity"/>
    <property type="evidence" value="ECO:0007669"/>
    <property type="project" value="UniProtKB-KW"/>
</dbReference>
<dbReference type="SUPFAM" id="SSF53474">
    <property type="entry name" value="alpha/beta-Hydrolases"/>
    <property type="match status" value="1"/>
</dbReference>
<dbReference type="InterPro" id="IPR042490">
    <property type="entry name" value="Thio_Ohase/BAAT_N"/>
</dbReference>
<evidence type="ECO:0000313" key="6">
    <source>
        <dbReference type="EMBL" id="GAT71415.1"/>
    </source>
</evidence>
<organism evidence="6 7">
    <name type="scientific">Planomonospora sphaerica</name>
    <dbReference type="NCBI Taxonomy" id="161355"/>
    <lineage>
        <taxon>Bacteria</taxon>
        <taxon>Bacillati</taxon>
        <taxon>Actinomycetota</taxon>
        <taxon>Actinomycetes</taxon>
        <taxon>Streptosporangiales</taxon>
        <taxon>Streptosporangiaceae</taxon>
        <taxon>Planomonospora</taxon>
    </lineage>
</organism>
<dbReference type="Pfam" id="PF08840">
    <property type="entry name" value="BAAT_C"/>
    <property type="match status" value="1"/>
</dbReference>
<evidence type="ECO:0000259" key="5">
    <source>
        <dbReference type="Pfam" id="PF08840"/>
    </source>
</evidence>
<feature type="region of interest" description="Disordered" evidence="3">
    <location>
        <begin position="1"/>
        <end position="21"/>
    </location>
</feature>
<reference evidence="7" key="2">
    <citation type="submission" date="2016-04" db="EMBL/GenBank/DDBJ databases">
        <title>Planomonospora sphaerica JCM9374 whole genome shotgun sequence.</title>
        <authorList>
            <person name="Suzuki T."/>
            <person name="Dohra H."/>
            <person name="Kodani S."/>
        </authorList>
    </citation>
    <scope>NUCLEOTIDE SEQUENCE [LARGE SCALE GENOMIC DNA]</scope>
    <source>
        <strain evidence="7">JCM 9374</strain>
    </source>
</reference>
<dbReference type="InterPro" id="IPR029058">
    <property type="entry name" value="AB_hydrolase_fold"/>
</dbReference>
<dbReference type="RefSeq" id="WP_068904500.1">
    <property type="nucleotide sequence ID" value="NZ_BDCX01000030.1"/>
</dbReference>
<dbReference type="Pfam" id="PF04775">
    <property type="entry name" value="Bile_Hydr_Trans"/>
    <property type="match status" value="1"/>
</dbReference>
<evidence type="ECO:0000313" key="7">
    <source>
        <dbReference type="Proteomes" id="UP000077701"/>
    </source>
</evidence>
<keyword evidence="6" id="KW-0808">Transferase</keyword>
<name>A0A171DQT0_9ACTN</name>
<dbReference type="InterPro" id="IPR006862">
    <property type="entry name" value="Thio_Ohase/aa_AcTrfase"/>
</dbReference>
<dbReference type="Proteomes" id="UP000077701">
    <property type="component" value="Unassembled WGS sequence"/>
</dbReference>
<feature type="active site" description="Charge relay system" evidence="2">
    <location>
        <position position="238"/>
    </location>
</feature>
<feature type="active site" description="Charge relay system" evidence="2">
    <location>
        <position position="353"/>
    </location>
</feature>
<dbReference type="GO" id="GO:0006631">
    <property type="term" value="P:fatty acid metabolic process"/>
    <property type="evidence" value="ECO:0007669"/>
    <property type="project" value="TreeGrafter"/>
</dbReference>
<sequence>MSRNDQQSPRIVVDPPEPTVDTPLRIRLTGLPPGGLVTVRARQHDPSGRRLAAHATYPADRRGEIDLSSQAPLSGTYDGADPMGLIWSMSDQDGTPGPRVPEPESLAPVTVTLTVEAGAETGGERLAETAFDRLRLPPAVRRTEVRDHGLVGTLFHPGEGGPWPGVILLGGSEGGLHELDAALMAGHGFAVLALAYFGVEHLPPELVDIPLEYFGTAVSFLQGLRQVRAEAIGVIGASRGGEAALLVAATFPQVSAVVCTVGSGVVTQGISFRPTLPETLENARPSWTREGEPLPFLPHTITPEFRRQIAEDEPVLLGPTFRPDLAGPDLLAAATIPVERIRGPILFLTAGDDHCWPSRELSGVAMARLDDPAYRHVHYPQAGHLIAPPPFTPTTALVVPGPGARFSMGGTPKANAAARADAWRQSLRFFAEHLSAEPVPAIV</sequence>
<dbReference type="InterPro" id="IPR014940">
    <property type="entry name" value="BAAT_C"/>
</dbReference>
<dbReference type="GO" id="GO:0047617">
    <property type="term" value="F:fatty acyl-CoA hydrolase activity"/>
    <property type="evidence" value="ECO:0007669"/>
    <property type="project" value="TreeGrafter"/>
</dbReference>
<dbReference type="GO" id="GO:0006637">
    <property type="term" value="P:acyl-CoA metabolic process"/>
    <property type="evidence" value="ECO:0007669"/>
    <property type="project" value="InterPro"/>
</dbReference>
<gene>
    <name evidence="6" type="ORF">PS9374_07106</name>
</gene>
<evidence type="ECO:0000256" key="2">
    <source>
        <dbReference type="PIRSR" id="PIRSR016521-1"/>
    </source>
</evidence>